<gene>
    <name evidence="1" type="ORF">GCM10025867_46780</name>
</gene>
<evidence type="ECO:0000313" key="1">
    <source>
        <dbReference type="EMBL" id="BDZ52437.1"/>
    </source>
</evidence>
<evidence type="ECO:0008006" key="3">
    <source>
        <dbReference type="Google" id="ProtNLM"/>
    </source>
</evidence>
<geneLocation type="plasmid" evidence="1 2">
    <name>pNBRC108728a</name>
</geneLocation>
<evidence type="ECO:0000313" key="2">
    <source>
        <dbReference type="Proteomes" id="UP001321486"/>
    </source>
</evidence>
<dbReference type="Gene3D" id="3.40.50.300">
    <property type="entry name" value="P-loop containing nucleotide triphosphate hydrolases"/>
    <property type="match status" value="1"/>
</dbReference>
<reference evidence="2" key="1">
    <citation type="journal article" date="2019" name="Int. J. Syst. Evol. Microbiol.">
        <title>The Global Catalogue of Microorganisms (GCM) 10K type strain sequencing project: providing services to taxonomists for standard genome sequencing and annotation.</title>
        <authorList>
            <consortium name="The Broad Institute Genomics Platform"/>
            <consortium name="The Broad Institute Genome Sequencing Center for Infectious Disease"/>
            <person name="Wu L."/>
            <person name="Ma J."/>
        </authorList>
    </citation>
    <scope>NUCLEOTIDE SEQUENCE [LARGE SCALE GENOMIC DNA]</scope>
    <source>
        <strain evidence="2">NBRC 108728</strain>
    </source>
</reference>
<proteinExistence type="predicted"/>
<dbReference type="InterPro" id="IPR027417">
    <property type="entry name" value="P-loop_NTPase"/>
</dbReference>
<dbReference type="EMBL" id="AP027733">
    <property type="protein sequence ID" value="BDZ52437.1"/>
    <property type="molecule type" value="Genomic_DNA"/>
</dbReference>
<keyword evidence="1" id="KW-0614">Plasmid</keyword>
<sequence>MLNPDKVRLIDLYDPEASISLDAFGIAEVDAEKKIDERASMAIEILEALCRRFVSPNNPSNTAYARIIQRAVNAELESQRTAGTTPSMRGVLVRLDRWGTGDLRDVVNVQDEVRGKWIDMAQTLSEHLDTQSKDTLGRLLFAEPGIGRSMTVEAGSMTIFVALNLQPTEEGTEPTSTSTIHDVISGLMTDYIRSLLYRLPDEEPKVLVFDEWHVIKRTKRAEALVNWLRRMGRSKRAQVRQLSQAAVDFDTNSLSAVWAGKCQTKDSAIASCTMLEIEPNEVNIGTLMRLGAGEFLFRDQKGRIARVFVDIWDKWLLDRFNTQPDAKARLLEELRQQQPNLLSSAVAA</sequence>
<organism evidence="1 2">
    <name type="scientific">Frondihabitans sucicola</name>
    <dbReference type="NCBI Taxonomy" id="1268041"/>
    <lineage>
        <taxon>Bacteria</taxon>
        <taxon>Bacillati</taxon>
        <taxon>Actinomycetota</taxon>
        <taxon>Actinomycetes</taxon>
        <taxon>Micrococcales</taxon>
        <taxon>Microbacteriaceae</taxon>
        <taxon>Frondihabitans</taxon>
    </lineage>
</organism>
<dbReference type="Proteomes" id="UP001321486">
    <property type="component" value="Plasmid pNBRC108728a"/>
</dbReference>
<dbReference type="SUPFAM" id="SSF52540">
    <property type="entry name" value="P-loop containing nucleoside triphosphate hydrolases"/>
    <property type="match status" value="1"/>
</dbReference>
<dbReference type="Pfam" id="PF12846">
    <property type="entry name" value="AAA_10"/>
    <property type="match status" value="1"/>
</dbReference>
<accession>A0ABM8GVE1</accession>
<keyword evidence="2" id="KW-1185">Reference proteome</keyword>
<protein>
    <recommendedName>
        <fullName evidence="3">TraG P-loop domain-containing protein</fullName>
    </recommendedName>
</protein>
<name>A0ABM8GVE1_9MICO</name>